<evidence type="ECO:0000313" key="2">
    <source>
        <dbReference type="EMBL" id="KAH7272894.1"/>
    </source>
</evidence>
<name>A0A9P9L290_FUSSL</name>
<organism evidence="2 3">
    <name type="scientific">Fusarium solani</name>
    <name type="common">Filamentous fungus</name>
    <dbReference type="NCBI Taxonomy" id="169388"/>
    <lineage>
        <taxon>Eukaryota</taxon>
        <taxon>Fungi</taxon>
        <taxon>Dikarya</taxon>
        <taxon>Ascomycota</taxon>
        <taxon>Pezizomycotina</taxon>
        <taxon>Sordariomycetes</taxon>
        <taxon>Hypocreomycetidae</taxon>
        <taxon>Hypocreales</taxon>
        <taxon>Nectriaceae</taxon>
        <taxon>Fusarium</taxon>
        <taxon>Fusarium solani species complex</taxon>
    </lineage>
</organism>
<evidence type="ECO:0008006" key="4">
    <source>
        <dbReference type="Google" id="ProtNLM"/>
    </source>
</evidence>
<comment type="caution">
    <text evidence="2">The sequence shown here is derived from an EMBL/GenBank/DDBJ whole genome shotgun (WGS) entry which is preliminary data.</text>
</comment>
<feature type="signal peptide" evidence="1">
    <location>
        <begin position="1"/>
        <end position="21"/>
    </location>
</feature>
<protein>
    <recommendedName>
        <fullName evidence="4">Cyanovirin-N domain-containing protein</fullName>
    </recommendedName>
</protein>
<reference evidence="2" key="1">
    <citation type="journal article" date="2021" name="Nat. Commun.">
        <title>Genetic determinants of endophytism in the Arabidopsis root mycobiome.</title>
        <authorList>
            <person name="Mesny F."/>
            <person name="Miyauchi S."/>
            <person name="Thiergart T."/>
            <person name="Pickel B."/>
            <person name="Atanasova L."/>
            <person name="Karlsson M."/>
            <person name="Huettel B."/>
            <person name="Barry K.W."/>
            <person name="Haridas S."/>
            <person name="Chen C."/>
            <person name="Bauer D."/>
            <person name="Andreopoulos W."/>
            <person name="Pangilinan J."/>
            <person name="LaButti K."/>
            <person name="Riley R."/>
            <person name="Lipzen A."/>
            <person name="Clum A."/>
            <person name="Drula E."/>
            <person name="Henrissat B."/>
            <person name="Kohler A."/>
            <person name="Grigoriev I.V."/>
            <person name="Martin F.M."/>
            <person name="Hacquard S."/>
        </authorList>
    </citation>
    <scope>NUCLEOTIDE SEQUENCE</scope>
    <source>
        <strain evidence="2">FSSC 5 MPI-SDFR-AT-0091</strain>
    </source>
</reference>
<dbReference type="Proteomes" id="UP000736672">
    <property type="component" value="Unassembled WGS sequence"/>
</dbReference>
<feature type="chain" id="PRO_5040370141" description="Cyanovirin-N domain-containing protein" evidence="1">
    <location>
        <begin position="22"/>
        <end position="164"/>
    </location>
</feature>
<evidence type="ECO:0000256" key="1">
    <source>
        <dbReference type="SAM" id="SignalP"/>
    </source>
</evidence>
<keyword evidence="1" id="KW-0732">Signal</keyword>
<accession>A0A9P9L290</accession>
<dbReference type="EMBL" id="JAGTJS010000003">
    <property type="protein sequence ID" value="KAH7272894.1"/>
    <property type="molecule type" value="Genomic_DNA"/>
</dbReference>
<evidence type="ECO:0000313" key="3">
    <source>
        <dbReference type="Proteomes" id="UP000736672"/>
    </source>
</evidence>
<keyword evidence="3" id="KW-1185">Reference proteome</keyword>
<gene>
    <name evidence="2" type="ORF">B0J15DRAFT_573735</name>
</gene>
<proteinExistence type="predicted"/>
<dbReference type="AlphaFoldDB" id="A0A9P9L290"/>
<sequence>MLLLRLLGASMLLGNTVTAQGAVVAEAAISSPFNITASEYSEPTFEIMAGCSQGDCPQSNARIDFLSAADMPLTPTRAWIRINRCDKCQQTYNIGKGGGCHKFKTTCLGNLDVCVDPKRMRGHWVEGNTGRKTCVSLKKNVYKNCSCGGGYRCDVSVFTPTEQL</sequence>